<dbReference type="AlphaFoldDB" id="A0A106BRQ6"/>
<comment type="pathway">
    <text evidence="2 10">Carbohydrate degradation; glycolysis; pyruvate from D-glyceraldehyde 3-phosphate: step 3/5.</text>
</comment>
<evidence type="ECO:0000256" key="13">
    <source>
        <dbReference type="PIRSR" id="PIRSR001492-3"/>
    </source>
</evidence>
<dbReference type="PANTHER" id="PTHR31637">
    <property type="entry name" value="2,3-BISPHOSPHOGLYCERATE-INDEPENDENT PHOSPHOGLYCERATE MUTASE"/>
    <property type="match status" value="1"/>
</dbReference>
<dbReference type="Gene3D" id="3.40.1450.10">
    <property type="entry name" value="BPG-independent phosphoglycerate mutase, domain B"/>
    <property type="match status" value="1"/>
</dbReference>
<dbReference type="HAMAP" id="MF_01038">
    <property type="entry name" value="GpmI"/>
    <property type="match status" value="1"/>
</dbReference>
<feature type="binding site" evidence="10 12">
    <location>
        <begin position="153"/>
        <end position="154"/>
    </location>
    <ligand>
        <name>substrate</name>
    </ligand>
</feature>
<keyword evidence="6 10" id="KW-0324">Glycolysis</keyword>
<evidence type="ECO:0000256" key="11">
    <source>
        <dbReference type="PIRSR" id="PIRSR001492-1"/>
    </source>
</evidence>
<evidence type="ECO:0000256" key="2">
    <source>
        <dbReference type="ARBA" id="ARBA00004798"/>
    </source>
</evidence>
<dbReference type="FunFam" id="3.40.1450.10:FF:000001">
    <property type="entry name" value="2,3-bisphosphoglycerate-independent phosphoglycerate mutase"/>
    <property type="match status" value="1"/>
</dbReference>
<dbReference type="OrthoDB" id="9800863at2"/>
<dbReference type="CDD" id="cd16010">
    <property type="entry name" value="iPGM"/>
    <property type="match status" value="1"/>
</dbReference>
<comment type="caution">
    <text evidence="16">The sequence shown here is derived from an EMBL/GenBank/DDBJ whole genome shotgun (WGS) entry which is preliminary data.</text>
</comment>
<dbReference type="InterPro" id="IPR036646">
    <property type="entry name" value="PGAM_B_sf"/>
</dbReference>
<dbReference type="Pfam" id="PF06415">
    <property type="entry name" value="iPGM_N"/>
    <property type="match status" value="1"/>
</dbReference>
<organism evidence="16 17">
    <name type="scientific">Thiobacillus denitrificans</name>
    <dbReference type="NCBI Taxonomy" id="36861"/>
    <lineage>
        <taxon>Bacteria</taxon>
        <taxon>Pseudomonadati</taxon>
        <taxon>Pseudomonadota</taxon>
        <taxon>Betaproteobacteria</taxon>
        <taxon>Nitrosomonadales</taxon>
        <taxon>Thiobacillaceae</taxon>
        <taxon>Thiobacillus</taxon>
    </lineage>
</organism>
<feature type="binding site" evidence="10 12">
    <location>
        <position position="191"/>
    </location>
    <ligand>
        <name>substrate</name>
    </ligand>
</feature>
<dbReference type="GO" id="GO:0005829">
    <property type="term" value="C:cytosol"/>
    <property type="evidence" value="ECO:0007669"/>
    <property type="project" value="TreeGrafter"/>
</dbReference>
<protein>
    <recommendedName>
        <fullName evidence="9 10">2,3-bisphosphoglycerate-independent phosphoglycerate mutase</fullName>
        <shortName evidence="10">BPG-independent PGAM</shortName>
        <shortName evidence="10">Phosphoglyceromutase</shortName>
        <shortName evidence="10">iPGM</shortName>
        <ecNumber evidence="4 10">5.4.2.12</ecNumber>
    </recommendedName>
</protein>
<evidence type="ECO:0000256" key="7">
    <source>
        <dbReference type="ARBA" id="ARBA00023211"/>
    </source>
</evidence>
<accession>A0A106BRQ6</accession>
<keyword evidence="17" id="KW-1185">Reference proteome</keyword>
<dbReference type="NCBIfam" id="TIGR01307">
    <property type="entry name" value="pgm_bpd_ind"/>
    <property type="match status" value="1"/>
</dbReference>
<evidence type="ECO:0000256" key="6">
    <source>
        <dbReference type="ARBA" id="ARBA00023152"/>
    </source>
</evidence>
<evidence type="ECO:0000259" key="14">
    <source>
        <dbReference type="Pfam" id="PF01676"/>
    </source>
</evidence>
<feature type="binding site" evidence="10 13">
    <location>
        <position position="406"/>
    </location>
    <ligand>
        <name>Mn(2+)</name>
        <dbReference type="ChEBI" id="CHEBI:29035"/>
        <label>1</label>
    </ligand>
</feature>
<evidence type="ECO:0000256" key="9">
    <source>
        <dbReference type="ARBA" id="ARBA00071648"/>
    </source>
</evidence>
<dbReference type="EMBL" id="LDUG01000016">
    <property type="protein sequence ID" value="KVW97280.1"/>
    <property type="molecule type" value="Genomic_DNA"/>
</dbReference>
<name>A0A106BRQ6_THIDE</name>
<dbReference type="Pfam" id="PF01676">
    <property type="entry name" value="Metalloenzyme"/>
    <property type="match status" value="1"/>
</dbReference>
<dbReference type="UniPathway" id="UPA00109">
    <property type="reaction ID" value="UER00186"/>
</dbReference>
<feature type="domain" description="Metalloenzyme" evidence="14">
    <location>
        <begin position="5"/>
        <end position="499"/>
    </location>
</feature>
<dbReference type="STRING" id="1123392.GCA_000376425_02021"/>
<feature type="binding site" evidence="10 13">
    <location>
        <position position="444"/>
    </location>
    <ligand>
        <name>Mn(2+)</name>
        <dbReference type="ChEBI" id="CHEBI:29035"/>
        <label>2</label>
    </ligand>
</feature>
<proteinExistence type="inferred from homology"/>
<dbReference type="GO" id="GO:0004619">
    <property type="term" value="F:phosphoglycerate mutase activity"/>
    <property type="evidence" value="ECO:0007669"/>
    <property type="project" value="UniProtKB-UniRule"/>
</dbReference>
<feature type="binding site" evidence="10 13">
    <location>
        <position position="62"/>
    </location>
    <ligand>
        <name>Mn(2+)</name>
        <dbReference type="ChEBI" id="CHEBI:29035"/>
        <label>2</label>
    </ligand>
</feature>
<comment type="catalytic activity">
    <reaction evidence="1 10">
        <text>(2R)-2-phosphoglycerate = (2R)-3-phosphoglycerate</text>
        <dbReference type="Rhea" id="RHEA:15901"/>
        <dbReference type="ChEBI" id="CHEBI:58272"/>
        <dbReference type="ChEBI" id="CHEBI:58289"/>
        <dbReference type="EC" id="5.4.2.12"/>
    </reaction>
</comment>
<evidence type="ECO:0000256" key="12">
    <source>
        <dbReference type="PIRSR" id="PIRSR001492-2"/>
    </source>
</evidence>
<dbReference type="EC" id="5.4.2.12" evidence="4 10"/>
<comment type="subunit">
    <text evidence="10">Monomer.</text>
</comment>
<keyword evidence="5 10" id="KW-0479">Metal-binding</keyword>
<dbReference type="InterPro" id="IPR005995">
    <property type="entry name" value="Pgm_bpd_ind"/>
</dbReference>
<feature type="binding site" evidence="10 13">
    <location>
        <position position="462"/>
    </location>
    <ligand>
        <name>Mn(2+)</name>
        <dbReference type="ChEBI" id="CHEBI:29035"/>
        <label>1</label>
    </ligand>
</feature>
<dbReference type="InterPro" id="IPR017850">
    <property type="entry name" value="Alkaline_phosphatase_core_sf"/>
</dbReference>
<gene>
    <name evidence="10" type="primary">gpmI</name>
    <name evidence="16" type="ORF">ABW22_04025</name>
</gene>
<dbReference type="InterPro" id="IPR011258">
    <property type="entry name" value="BPG-indep_PGM_N"/>
</dbReference>
<dbReference type="SUPFAM" id="SSF53649">
    <property type="entry name" value="Alkaline phosphatase-like"/>
    <property type="match status" value="1"/>
</dbReference>
<evidence type="ECO:0000256" key="1">
    <source>
        <dbReference type="ARBA" id="ARBA00000370"/>
    </source>
</evidence>
<feature type="binding site" evidence="10 12">
    <location>
        <position position="123"/>
    </location>
    <ligand>
        <name>substrate</name>
    </ligand>
</feature>
<feature type="binding site" evidence="10 13">
    <location>
        <position position="402"/>
    </location>
    <ligand>
        <name>Mn(2+)</name>
        <dbReference type="ChEBI" id="CHEBI:29035"/>
        <label>1</label>
    </ligand>
</feature>
<dbReference type="InterPro" id="IPR006124">
    <property type="entry name" value="Metalloenzyme"/>
</dbReference>
<feature type="domain" description="BPG-independent PGAM N-terminal" evidence="15">
    <location>
        <begin position="82"/>
        <end position="298"/>
    </location>
</feature>
<dbReference type="PIRSF" id="PIRSF001492">
    <property type="entry name" value="IPGAM"/>
    <property type="match status" value="1"/>
</dbReference>
<evidence type="ECO:0000313" key="16">
    <source>
        <dbReference type="EMBL" id="KVW97280.1"/>
    </source>
</evidence>
<dbReference type="Gene3D" id="3.40.720.10">
    <property type="entry name" value="Alkaline Phosphatase, subunit A"/>
    <property type="match status" value="1"/>
</dbReference>
<evidence type="ECO:0000256" key="5">
    <source>
        <dbReference type="ARBA" id="ARBA00022723"/>
    </source>
</evidence>
<keyword evidence="8 10" id="KW-0413">Isomerase</keyword>
<feature type="binding site" evidence="10 12">
    <location>
        <position position="335"/>
    </location>
    <ligand>
        <name>substrate</name>
    </ligand>
</feature>
<dbReference type="GO" id="GO:0030145">
    <property type="term" value="F:manganese ion binding"/>
    <property type="evidence" value="ECO:0007669"/>
    <property type="project" value="UniProtKB-UniRule"/>
</dbReference>
<feature type="active site" description="Phosphoserine intermediate" evidence="10 11">
    <location>
        <position position="62"/>
    </location>
</feature>
<dbReference type="GO" id="GO:0006007">
    <property type="term" value="P:glucose catabolic process"/>
    <property type="evidence" value="ECO:0007669"/>
    <property type="project" value="InterPro"/>
</dbReference>
<dbReference type="RefSeq" id="WP_059752179.1">
    <property type="nucleotide sequence ID" value="NZ_LDUG01000016.1"/>
</dbReference>
<reference evidence="16 17" key="1">
    <citation type="journal article" date="2015" name="Appl. Environ. Microbiol.">
        <title>Aerobic and Anaerobic Thiosulfate Oxidation by a Cold-Adapted, Subglacial Chemoautotroph.</title>
        <authorList>
            <person name="Harrold Z.R."/>
            <person name="Skidmore M.L."/>
            <person name="Hamilton T.L."/>
            <person name="Desch L."/>
            <person name="Amada K."/>
            <person name="van Gelder W."/>
            <person name="Glover K."/>
            <person name="Roden E.E."/>
            <person name="Boyd E.S."/>
        </authorList>
    </citation>
    <scope>NUCLEOTIDE SEQUENCE [LARGE SCALE GENOMIC DNA]</scope>
    <source>
        <strain evidence="16 17">RG</strain>
    </source>
</reference>
<sequence length="513" mass="56765">MKTLPVLLIILDGFGCRAERADNAIAQASKPNWDRLWKHHPHTLIHASESEVGLPKGQMGNSEVGHLNIGAGRVVYQEFTRIDRAIESGYFFTNPALLNAVHLARDNGKTLHVLGLLSDGGVHSHELHFHALLDLAVREGLNKVCLHVFLDGRDTPPKSAEVYLRRLNEKIEQTGIGHVASMIGRYYAMDRDRRWQRVKSAYDLLTQGRAEYMADNPQAGLEAAYARGETDEFVKATAIRPPDGKPVKMEDGDSVIFLNFRSDRARQLSRPFIERDFGEFEREVTPRLATYCTLTGYSDDFAVSVAFPPERIKNGIGEYIAKLGLRQLRIAETEKYPHVTFFFNGGEEVSFPGEDRVLVPSPDVATYDLKPEMSAFEVTEKLITAINSKQYDVIICNYANPDMVGHTGDLQAAIKAIETVDTCLGRVVEAQLARGGEVLVTADHGNAELMRDTATGQAHTAHTLNLVPLIYVGQRSATLAETGALEDISPTLLKMMGLSPPPEMTGEALVQFE</sequence>
<evidence type="ECO:0000313" key="17">
    <source>
        <dbReference type="Proteomes" id="UP000064243"/>
    </source>
</evidence>
<evidence type="ECO:0000256" key="8">
    <source>
        <dbReference type="ARBA" id="ARBA00023235"/>
    </source>
</evidence>
<feature type="binding site" evidence="10 12">
    <location>
        <begin position="261"/>
        <end position="264"/>
    </location>
    <ligand>
        <name>substrate</name>
    </ligand>
</feature>
<comment type="function">
    <text evidence="10">Catalyzes the interconversion of 2-phosphoglycerate and 3-phosphoglycerate.</text>
</comment>
<comment type="similarity">
    <text evidence="3 10">Belongs to the BPG-independent phosphoglycerate mutase family.</text>
</comment>
<keyword evidence="7 10" id="KW-0464">Manganese</keyword>
<dbReference type="PATRIC" id="fig|36861.3.peg.256"/>
<dbReference type="Proteomes" id="UP000064243">
    <property type="component" value="Unassembled WGS sequence"/>
</dbReference>
<dbReference type="PANTHER" id="PTHR31637:SF0">
    <property type="entry name" value="2,3-BISPHOSPHOGLYCERATE-INDEPENDENT PHOSPHOGLYCERATE MUTASE"/>
    <property type="match status" value="1"/>
</dbReference>
<dbReference type="GO" id="GO:0006096">
    <property type="term" value="P:glycolytic process"/>
    <property type="evidence" value="ECO:0007669"/>
    <property type="project" value="UniProtKB-UniRule"/>
</dbReference>
<feature type="binding site" evidence="10 12">
    <location>
        <position position="185"/>
    </location>
    <ligand>
        <name>substrate</name>
    </ligand>
</feature>
<evidence type="ECO:0000259" key="15">
    <source>
        <dbReference type="Pfam" id="PF06415"/>
    </source>
</evidence>
<evidence type="ECO:0000256" key="10">
    <source>
        <dbReference type="HAMAP-Rule" id="MF_01038"/>
    </source>
</evidence>
<comment type="cofactor">
    <cofactor evidence="10">
        <name>Mn(2+)</name>
        <dbReference type="ChEBI" id="CHEBI:29035"/>
    </cofactor>
    <text evidence="10">Binds 2 manganese ions per subunit.</text>
</comment>
<feature type="binding site" evidence="10 13">
    <location>
        <position position="443"/>
    </location>
    <ligand>
        <name>Mn(2+)</name>
        <dbReference type="ChEBI" id="CHEBI:29035"/>
        <label>2</label>
    </ligand>
</feature>
<feature type="binding site" evidence="10 13">
    <location>
        <position position="12"/>
    </location>
    <ligand>
        <name>Mn(2+)</name>
        <dbReference type="ChEBI" id="CHEBI:29035"/>
        <label>2</label>
    </ligand>
</feature>
<evidence type="ECO:0000256" key="4">
    <source>
        <dbReference type="ARBA" id="ARBA00012026"/>
    </source>
</evidence>
<dbReference type="SUPFAM" id="SSF64158">
    <property type="entry name" value="2,3-Bisphosphoglycerate-independent phosphoglycerate mutase, substrate-binding domain"/>
    <property type="match status" value="1"/>
</dbReference>
<evidence type="ECO:0000256" key="3">
    <source>
        <dbReference type="ARBA" id="ARBA00008819"/>
    </source>
</evidence>